<dbReference type="InterPro" id="IPR044862">
    <property type="entry name" value="Pro_4_hyd_alph_FE2OG_OXY"/>
</dbReference>
<organism evidence="3">
    <name type="scientific">Corethron hystrix</name>
    <dbReference type="NCBI Taxonomy" id="216773"/>
    <lineage>
        <taxon>Eukaryota</taxon>
        <taxon>Sar</taxon>
        <taxon>Stramenopiles</taxon>
        <taxon>Ochrophyta</taxon>
        <taxon>Bacillariophyta</taxon>
        <taxon>Coscinodiscophyceae</taxon>
        <taxon>Corethrophycidae</taxon>
        <taxon>Corethrales</taxon>
        <taxon>Corethraceae</taxon>
        <taxon>Corethron</taxon>
    </lineage>
</organism>
<proteinExistence type="predicted"/>
<sequence length="234" mass="27492">MTKIKKSNEHKSRFDEVEDNNFIPALLVMIVAVLAFFLFRELEREEKANRPRHNTTIVDQFITNENILEKLQNRTLWEACDDSSGGWWDKNSPPTNIWEEISAQIWKIRPEYYESSEGFEWWCNILDGRRPLSWHIDKDEKELRLNNRLVHPIMGAVYYGYKHMFEGGLLQTVDAGAYDNPKELIEWGEVQEIAANFNRLVVFNASLWHGVSEIRKGERFALAVNAWEKKPSGY</sequence>
<keyword evidence="1" id="KW-0812">Transmembrane</keyword>
<keyword evidence="1" id="KW-1133">Transmembrane helix</keyword>
<evidence type="ECO:0000256" key="1">
    <source>
        <dbReference type="SAM" id="Phobius"/>
    </source>
</evidence>
<dbReference type="Pfam" id="PF13640">
    <property type="entry name" value="2OG-FeII_Oxy_3"/>
    <property type="match status" value="1"/>
</dbReference>
<evidence type="ECO:0000259" key="2">
    <source>
        <dbReference type="Pfam" id="PF13640"/>
    </source>
</evidence>
<dbReference type="Gene3D" id="2.60.120.620">
    <property type="entry name" value="q2cbj1_9rhob like domain"/>
    <property type="match status" value="1"/>
</dbReference>
<reference evidence="3" key="1">
    <citation type="submission" date="2021-01" db="EMBL/GenBank/DDBJ databases">
        <authorList>
            <person name="Corre E."/>
            <person name="Pelletier E."/>
            <person name="Niang G."/>
            <person name="Scheremetjew M."/>
            <person name="Finn R."/>
            <person name="Kale V."/>
            <person name="Holt S."/>
            <person name="Cochrane G."/>
            <person name="Meng A."/>
            <person name="Brown T."/>
            <person name="Cohen L."/>
        </authorList>
    </citation>
    <scope>NUCLEOTIDE SEQUENCE</scope>
    <source>
        <strain evidence="3">308</strain>
    </source>
</reference>
<dbReference type="EMBL" id="HBFR01018691">
    <property type="protein sequence ID" value="CAD8886401.1"/>
    <property type="molecule type" value="Transcribed_RNA"/>
</dbReference>
<name>A0A7S1BG62_9STRA</name>
<protein>
    <recommendedName>
        <fullName evidence="2">Prolyl 4-hydroxylase alpha subunit Fe(2+) 2OG dioxygenase domain-containing protein</fullName>
    </recommendedName>
</protein>
<gene>
    <name evidence="3" type="ORF">CHYS00102_LOCUS13599</name>
</gene>
<accession>A0A7S1BG62</accession>
<feature type="domain" description="Prolyl 4-hydroxylase alpha subunit Fe(2+) 2OG dioxygenase" evidence="2">
    <location>
        <begin position="132"/>
        <end position="225"/>
    </location>
</feature>
<evidence type="ECO:0000313" key="3">
    <source>
        <dbReference type="EMBL" id="CAD8886401.1"/>
    </source>
</evidence>
<dbReference type="AlphaFoldDB" id="A0A7S1BG62"/>
<feature type="transmembrane region" description="Helical" evidence="1">
    <location>
        <begin position="21"/>
        <end position="39"/>
    </location>
</feature>
<keyword evidence="1" id="KW-0472">Membrane</keyword>